<gene>
    <name evidence="1" type="ORF">PG991_014560</name>
</gene>
<evidence type="ECO:0000313" key="2">
    <source>
        <dbReference type="Proteomes" id="UP001396898"/>
    </source>
</evidence>
<organism evidence="1 2">
    <name type="scientific">Apiospora marii</name>
    <dbReference type="NCBI Taxonomy" id="335849"/>
    <lineage>
        <taxon>Eukaryota</taxon>
        <taxon>Fungi</taxon>
        <taxon>Dikarya</taxon>
        <taxon>Ascomycota</taxon>
        <taxon>Pezizomycotina</taxon>
        <taxon>Sordariomycetes</taxon>
        <taxon>Xylariomycetidae</taxon>
        <taxon>Amphisphaeriales</taxon>
        <taxon>Apiosporaceae</taxon>
        <taxon>Apiospora</taxon>
    </lineage>
</organism>
<proteinExistence type="predicted"/>
<evidence type="ECO:0000313" key="1">
    <source>
        <dbReference type="EMBL" id="KAK7998885.1"/>
    </source>
</evidence>
<keyword evidence="2" id="KW-1185">Reference proteome</keyword>
<dbReference type="Proteomes" id="UP001396898">
    <property type="component" value="Unassembled WGS sequence"/>
</dbReference>
<comment type="caution">
    <text evidence="1">The sequence shown here is derived from an EMBL/GenBank/DDBJ whole genome shotgun (WGS) entry which is preliminary data.</text>
</comment>
<dbReference type="EMBL" id="JAQQWI010000019">
    <property type="protein sequence ID" value="KAK7998885.1"/>
    <property type="molecule type" value="Genomic_DNA"/>
</dbReference>
<reference evidence="1 2" key="1">
    <citation type="submission" date="2023-01" db="EMBL/GenBank/DDBJ databases">
        <title>Analysis of 21 Apiospora genomes using comparative genomics revels a genus with tremendous synthesis potential of carbohydrate active enzymes and secondary metabolites.</title>
        <authorList>
            <person name="Sorensen T."/>
        </authorList>
    </citation>
    <scope>NUCLEOTIDE SEQUENCE [LARGE SCALE GENOMIC DNA]</scope>
    <source>
        <strain evidence="1 2">CBS 20057</strain>
    </source>
</reference>
<name>A0ABR1R4R3_9PEZI</name>
<accession>A0ABR1R4R3</accession>
<protein>
    <recommendedName>
        <fullName evidence="3">F-box domain-containing protein</fullName>
    </recommendedName>
</protein>
<evidence type="ECO:0008006" key="3">
    <source>
        <dbReference type="Google" id="ProtNLM"/>
    </source>
</evidence>
<sequence length="464" mass="52993">MNGIRNPRPSPVEGLSVELVRLVLSALPNVASLRATVLSCPIFYSAFIGAEVAITTRVLLGQIDASVLPEAIAALESSRLRRNDGQELCDEGAVLAFMDQNLRHRPDVPRSWSLTEAFRVTQLHVPVSELAIRFVNEATDKSPLNRSRSISVTCQEVCRIERALYRFEVYCNIFRGSEMLFRSPVLPMRLRFYREQQRLFFTNFAPWENEQLGCIHDFLVSAVTPGQLLTFDDIVDHDVAWGASNVEYGEAEAPSIQRILFSGLENLHQIAEAETYEKRYGLIHHYRAGRGSPLSTELFLYHGLLGANEQTHIICLKWLMPQDDVLRTKQPCFSDSDPGPADAWRWAHQEESWAHWVYQANRRDLRRWGYVMWDRSRLKVIGLFREPWLDPSYSGGATLEQQDAARRRAGLQESWEKREWVWKRGGRGWWSADDESKVIYPEVVEEGCPRPVSEPGSPASFTSG</sequence>